<keyword evidence="10" id="KW-1185">Reference proteome</keyword>
<dbReference type="InterPro" id="IPR013342">
    <property type="entry name" value="Mandelate_racemase_C"/>
</dbReference>
<dbReference type="NCBIfam" id="TIGR01928">
    <property type="entry name" value="menC_lowGC_arch"/>
    <property type="match status" value="1"/>
</dbReference>
<dbReference type="InterPro" id="IPR047585">
    <property type="entry name" value="MenC"/>
</dbReference>
<dbReference type="SFLD" id="SFLDF00009">
    <property type="entry name" value="o-succinylbenzoate_synthase"/>
    <property type="match status" value="1"/>
</dbReference>
<evidence type="ECO:0000256" key="3">
    <source>
        <dbReference type="ARBA" id="ARBA00022723"/>
    </source>
</evidence>
<evidence type="ECO:0000313" key="9">
    <source>
        <dbReference type="EMBL" id="TCL46520.1"/>
    </source>
</evidence>
<comment type="similarity">
    <text evidence="7">Belongs to the mandelate racemase/muconate lactonizing enzyme family. MenC type 2 subfamily.</text>
</comment>
<dbReference type="InterPro" id="IPR010197">
    <property type="entry name" value="OSBS/NAAAR"/>
</dbReference>
<keyword evidence="4 7" id="KW-0460">Magnesium</keyword>
<dbReference type="InterPro" id="IPR029017">
    <property type="entry name" value="Enolase-like_N"/>
</dbReference>
<dbReference type="InterPro" id="IPR029065">
    <property type="entry name" value="Enolase_C-like"/>
</dbReference>
<accession>A0A4R1QBJ5</accession>
<dbReference type="AlphaFoldDB" id="A0A4R1QBJ5"/>
<dbReference type="InterPro" id="IPR013341">
    <property type="entry name" value="Mandelate_racemase_N_dom"/>
</dbReference>
<dbReference type="SFLD" id="SFLDS00001">
    <property type="entry name" value="Enolase"/>
    <property type="match status" value="1"/>
</dbReference>
<evidence type="ECO:0000259" key="8">
    <source>
        <dbReference type="SMART" id="SM00922"/>
    </source>
</evidence>
<evidence type="ECO:0000256" key="2">
    <source>
        <dbReference type="ARBA" id="ARBA00022428"/>
    </source>
</evidence>
<feature type="active site" description="Proton acceptor" evidence="7">
    <location>
        <position position="262"/>
    </location>
</feature>
<dbReference type="InterPro" id="IPR036849">
    <property type="entry name" value="Enolase-like_C_sf"/>
</dbReference>
<sequence>MNVKRVTLYHVVMRLRSPFVTSLETVQDRDVIIVEVEDADGVIGWGECVAFSTPWYTEETIKTCWHMLEDFLIPSILSATIEHPDQVSTLFEHVKRNHMAKASMEMAIWDLYAKRQRISLSKALGGVRTKIEVGVVVGTEKMSDCLKMIEAYMEQGYKRVKVKIKPENDYEWLKEIRRHFPEIPLMADANSAYSLKDVERLKALEEFQLMMIEQPLASDDLIEHAFLQKQIKTPICLDESIATYHDAKVALELGSCQVINIKIGRVGGLTAAKRIHDLCQKYHVEVWCGGMLETGISRAHNIALASLPHFTIPGDISASSRYWEKDIIIPEIIVNNGEVDVPDRFGIGIDVDRNTLAKKAVYRQIFE</sequence>
<dbReference type="GO" id="GO:0000287">
    <property type="term" value="F:magnesium ion binding"/>
    <property type="evidence" value="ECO:0007669"/>
    <property type="project" value="UniProtKB-UniRule"/>
</dbReference>
<dbReference type="UniPathway" id="UPA00079"/>
<name>A0A4R1QBJ5_9BACL</name>
<dbReference type="Pfam" id="PF13378">
    <property type="entry name" value="MR_MLE_C"/>
    <property type="match status" value="1"/>
</dbReference>
<feature type="binding site" evidence="7">
    <location>
        <position position="213"/>
    </location>
    <ligand>
        <name>Mg(2+)</name>
        <dbReference type="ChEBI" id="CHEBI:18420"/>
    </ligand>
</feature>
<feature type="domain" description="Mandelate racemase/muconate lactonizing enzyme C-terminal" evidence="8">
    <location>
        <begin position="142"/>
        <end position="234"/>
    </location>
</feature>
<comment type="cofactor">
    <cofactor evidence="1 7">
        <name>a divalent metal cation</name>
        <dbReference type="ChEBI" id="CHEBI:60240"/>
    </cofactor>
</comment>
<dbReference type="SUPFAM" id="SSF51604">
    <property type="entry name" value="Enolase C-terminal domain-like"/>
    <property type="match status" value="1"/>
</dbReference>
<protein>
    <recommendedName>
        <fullName evidence="6 7">o-succinylbenzoate synthase</fullName>
        <shortName evidence="7">OSB synthase</shortName>
        <shortName evidence="7">OSBS</shortName>
        <ecNumber evidence="6 7">4.2.1.113</ecNumber>
    </recommendedName>
    <alternativeName>
        <fullName evidence="7">4-(2'-carboxyphenyl)-4-oxybutyric acid synthase</fullName>
    </alternativeName>
    <alternativeName>
        <fullName evidence="7">o-succinylbenzoic acid synthase</fullName>
    </alternativeName>
</protein>
<dbReference type="SMART" id="SM00922">
    <property type="entry name" value="MR_MLE"/>
    <property type="match status" value="1"/>
</dbReference>
<dbReference type="HAMAP" id="MF_01933">
    <property type="entry name" value="MenC_2"/>
    <property type="match status" value="1"/>
</dbReference>
<dbReference type="PANTHER" id="PTHR48073:SF5">
    <property type="entry name" value="O-SUCCINYLBENZOATE SYNTHASE"/>
    <property type="match status" value="1"/>
</dbReference>
<evidence type="ECO:0000256" key="5">
    <source>
        <dbReference type="ARBA" id="ARBA00023239"/>
    </source>
</evidence>
<comment type="caution">
    <text evidence="9">The sequence shown here is derived from an EMBL/GenBank/DDBJ whole genome shotgun (WGS) entry which is preliminary data.</text>
</comment>
<dbReference type="PANTHER" id="PTHR48073">
    <property type="entry name" value="O-SUCCINYLBENZOATE SYNTHASE-RELATED"/>
    <property type="match status" value="1"/>
</dbReference>
<dbReference type="Pfam" id="PF02746">
    <property type="entry name" value="MR_MLE_N"/>
    <property type="match status" value="1"/>
</dbReference>
<keyword evidence="3 7" id="KW-0479">Metal-binding</keyword>
<comment type="catalytic activity">
    <reaction evidence="7">
        <text>(1R,6R)-6-hydroxy-2-succinyl-cyclohexa-2,4-diene-1-carboxylate = 2-succinylbenzoate + H2O</text>
        <dbReference type="Rhea" id="RHEA:10196"/>
        <dbReference type="ChEBI" id="CHEBI:15377"/>
        <dbReference type="ChEBI" id="CHEBI:18325"/>
        <dbReference type="ChEBI" id="CHEBI:58689"/>
        <dbReference type="EC" id="4.2.1.113"/>
    </reaction>
</comment>
<keyword evidence="2 7" id="KW-0474">Menaquinone biosynthesis</keyword>
<evidence type="ECO:0000313" key="10">
    <source>
        <dbReference type="Proteomes" id="UP000295658"/>
    </source>
</evidence>
<dbReference type="GO" id="GO:0016854">
    <property type="term" value="F:racemase and epimerase activity"/>
    <property type="evidence" value="ECO:0007669"/>
    <property type="project" value="UniProtKB-ARBA"/>
</dbReference>
<dbReference type="SUPFAM" id="SSF54826">
    <property type="entry name" value="Enolase N-terminal domain-like"/>
    <property type="match status" value="1"/>
</dbReference>
<gene>
    <name evidence="7" type="primary">menC</name>
    <name evidence="9" type="ORF">EDD69_11539</name>
</gene>
<comment type="pathway">
    <text evidence="7">Quinol/quinone metabolism; menaquinone biosynthesis.</text>
</comment>
<feature type="active site" description="Proton donor" evidence="7">
    <location>
        <position position="163"/>
    </location>
</feature>
<organism evidence="9 10">
    <name type="scientific">Thermolongibacillus altinsuensis</name>
    <dbReference type="NCBI Taxonomy" id="575256"/>
    <lineage>
        <taxon>Bacteria</taxon>
        <taxon>Bacillati</taxon>
        <taxon>Bacillota</taxon>
        <taxon>Bacilli</taxon>
        <taxon>Bacillales</taxon>
        <taxon>Anoxybacillaceae</taxon>
        <taxon>Thermolongibacillus</taxon>
    </lineage>
</organism>
<dbReference type="Gene3D" id="3.30.390.10">
    <property type="entry name" value="Enolase-like, N-terminal domain"/>
    <property type="match status" value="1"/>
</dbReference>
<dbReference type="EMBL" id="SLUL01000015">
    <property type="protein sequence ID" value="TCL46520.1"/>
    <property type="molecule type" value="Genomic_DNA"/>
</dbReference>
<comment type="pathway">
    <text evidence="7">Quinol/quinone metabolism; 1,4-dihydroxy-2-naphthoate biosynthesis; 1,4-dihydroxy-2-naphthoate from chorismate: step 4/7.</text>
</comment>
<keyword evidence="5 7" id="KW-0456">Lyase</keyword>
<dbReference type="GO" id="GO:0009234">
    <property type="term" value="P:menaquinone biosynthetic process"/>
    <property type="evidence" value="ECO:0007669"/>
    <property type="project" value="UniProtKB-UniRule"/>
</dbReference>
<proteinExistence type="inferred from homology"/>
<comment type="function">
    <text evidence="7">Converts 2-succinyl-6-hydroxy-2,4-cyclohexadiene-1-carboxylate (SHCHC) to 2-succinylbenzoate (OSB).</text>
</comment>
<evidence type="ECO:0000256" key="4">
    <source>
        <dbReference type="ARBA" id="ARBA00022842"/>
    </source>
</evidence>
<dbReference type="GO" id="GO:0043748">
    <property type="term" value="F:O-succinylbenzoate synthase activity"/>
    <property type="evidence" value="ECO:0007669"/>
    <property type="project" value="UniProtKB-EC"/>
</dbReference>
<dbReference type="RefSeq" id="WP_132949249.1">
    <property type="nucleotide sequence ID" value="NZ_SLUL01000015.1"/>
</dbReference>
<feature type="binding site" evidence="7">
    <location>
        <position position="238"/>
    </location>
    <ligand>
        <name>Mg(2+)</name>
        <dbReference type="ChEBI" id="CHEBI:18420"/>
    </ligand>
</feature>
<evidence type="ECO:0000256" key="7">
    <source>
        <dbReference type="HAMAP-Rule" id="MF_01933"/>
    </source>
</evidence>
<evidence type="ECO:0000256" key="6">
    <source>
        <dbReference type="ARBA" id="ARBA00029491"/>
    </source>
</evidence>
<dbReference type="EC" id="4.2.1.113" evidence="6 7"/>
<evidence type="ECO:0000256" key="1">
    <source>
        <dbReference type="ARBA" id="ARBA00001968"/>
    </source>
</evidence>
<feature type="binding site" evidence="7">
    <location>
        <position position="188"/>
    </location>
    <ligand>
        <name>Mg(2+)</name>
        <dbReference type="ChEBI" id="CHEBI:18420"/>
    </ligand>
</feature>
<reference evidence="9 10" key="1">
    <citation type="submission" date="2019-03" db="EMBL/GenBank/DDBJ databases">
        <title>Genomic Encyclopedia of Type Strains, Phase IV (KMG-IV): sequencing the most valuable type-strain genomes for metagenomic binning, comparative biology and taxonomic classification.</title>
        <authorList>
            <person name="Goeker M."/>
        </authorList>
    </citation>
    <scope>NUCLEOTIDE SEQUENCE [LARGE SCALE GENOMIC DNA]</scope>
    <source>
        <strain evidence="9 10">DSM 24979</strain>
    </source>
</reference>
<dbReference type="SFLD" id="SFLDG00180">
    <property type="entry name" value="muconate_cycloisomerase"/>
    <property type="match status" value="1"/>
</dbReference>
<dbReference type="UniPathway" id="UPA01057">
    <property type="reaction ID" value="UER00165"/>
</dbReference>
<dbReference type="Proteomes" id="UP000295658">
    <property type="component" value="Unassembled WGS sequence"/>
</dbReference>
<dbReference type="OrthoDB" id="9774531at2"/>
<dbReference type="Gene3D" id="3.20.20.120">
    <property type="entry name" value="Enolase-like C-terminal domain"/>
    <property type="match status" value="1"/>
</dbReference>
<dbReference type="CDD" id="cd03317">
    <property type="entry name" value="NAAAR"/>
    <property type="match status" value="1"/>
</dbReference>